<evidence type="ECO:0000259" key="7">
    <source>
        <dbReference type="PROSITE" id="PS52004"/>
    </source>
</evidence>
<dbReference type="FunFam" id="3.40.47.10:FF:000019">
    <property type="entry name" value="Polyketide synthase type I"/>
    <property type="match status" value="1"/>
</dbReference>
<feature type="region of interest" description="C-terminal hotdog fold" evidence="5">
    <location>
        <begin position="267"/>
        <end position="400"/>
    </location>
</feature>
<sequence length="1876" mass="194582">STVTGEWVESFGDDYWFENLRRPVRFADAASVLVADGFGLFIEVSAHPVVSVPLADTGARVVGTLRRDEGGWRRFLISAGEAYAAGAEVDWDTVLPEDARVVDLPTYAFERDRFWLENTGGLGDLAEAGLGSTEHPLLPAAVLLPDGEGVVLTGRLSATSPAWLADHAVLGTVLLPGAAFVELAVRAGDEVGCDRIEELTLAAPLVLGDDPVMLRVVAGPADDDGRRPVTIHSCADGGTWTTHATGTLAIGAVGTAGDLTTWPPAGAEEVSTEDFYEGLAADGYRYGPAFRGLQRVWRRGDDVYAEVALADPEAARYGLHPALLDASLHAIGIGVSEDAVRLPFSWTGVTLHASGATSLRVHLAPAGDDTVRVTLADPAGAPVATVEAMTRRPITADRLAAAADDALFRVQWTPIEVSATGAAVVTVADLAELTGDVPDTVVLRLPDAGEGDPHRATVHALDLVRRWLGDDRFSGSRLAVVTTRAVVAAPGERLGSLAYAPVWGLIRAAQAENPDRFLLVDVDGSEAALAALPAALAAGEPEVALRGGIVHARRLTRVRSRDALVPPADGSWRLDATVRESLENLEFVPAPEAHAPLAPGEVRVGVRAAGINFRDLVSLLGMAATEEVMGGEAAGVVLEVGPGVTGLAPGDRVTGLFVGAFGPVAVTEQEFLARMPSGWSFADAAAVPIAFLTAYYGLVDLAGVRAGQRVLVHAGAGGVGMAAVQLAGWLGAEVFATASPAKWDVLSGLGLDDDHIASTRDLGFAEKFAAVTGGAGMDVVLDSLAREFVDASLGLLPRGGHFLEMGKTDLRDAAEVAGHHPGVRYRAYDLVEAGPARTAEMLAHLLSLFAAGDLAGLPVTAWDVRRAAEAFRFMSQARHVGKIVLTIPRAADPSGTVLITGGLGTVGGLVARRLADSGVRHLVLTGRRGLATAGAPELVAELERLGARVTVVAGDVSERSVVERVLAAVPADAPLTGVVHAAGVLDDGLVSSLTPERVSAVFAPKVDAAIHLDELTRDADLAFFTVFSSAAATLGESGQGNYAAANVFLESLIESRTVAGLPGSALAWGFWAERSSMTAHLSDVDVRRMARGGVLPLSSELGVELFEAGMASPWGVVAPVKLDLPALRSSGQIPAVLRSLVGAGARRSAVAAPGANASSGLAEQVRALPATDRERVLLDLVRSHVGFVLGFAEPDRIAANRAFKEIGFDSLTAVELRNRLGAATGLRLPATLVFDYPSPAVLARHLVTELTGDAPSGMPTTAVSVAADDAEPIAIVGMSCRFPGGADSPEQLWELVARGRDAMTPFPADRGWDVDALYDPDPDRPGTSYVREGGFLHDAARFDAGFFGISPREALAMDPQQRLLLESSWEALERAGIDPGTLAGSRTGVFVGVITNDYTTSVGVAPEDVQPFLGNGGFNSVASGRVAYTLGLEGPAISVDTACSSSLVALHLAAQSLRRGECSMALAGGASVMATPIAFTDFSRQRGMAADGRCKSFAGAADGTGWGEGVGMLVLERLSDAERLGHDVLAVVRGSAVNQDGASNGLTAPNGPSQMRVIQQALADAGLGTSDVDVVEAHGTGTTLGDPIEAQALLATYGQERGGEPLYLGSLKSNIGHTQAAAGVGGVIKMVMAMRHGVLPQTLHVDEPTPQVDWDSGAVELLTAARDWPVVGRPRRAGVSSFGISGTNAHVILEQASPVVEAEREVGAPVVPWVVSAKSAGALTGQVERLAMVAGRAEPVDVARSLVSSRAVFGHRVVAVGSSAEELVAGLRAAVPVEVVTGRGPVFVFPGQGAQWVGMALGLIEESPVFAAALAECAQALSPHVDWDLYTALRSPELLARVDVVQPVSFAVHVALARLWESVGVRPAAVVGHSQG</sequence>
<dbReference type="InterPro" id="IPR036291">
    <property type="entry name" value="NAD(P)-bd_dom_sf"/>
</dbReference>
<keyword evidence="2" id="KW-0597">Phosphoprotein</keyword>
<dbReference type="Gene3D" id="3.40.47.10">
    <property type="match status" value="1"/>
</dbReference>
<dbReference type="SUPFAM" id="SSF51735">
    <property type="entry name" value="NAD(P)-binding Rossmann-fold domains"/>
    <property type="match status" value="3"/>
</dbReference>
<dbReference type="CDD" id="cd08956">
    <property type="entry name" value="KR_3_FAS_SDR_x"/>
    <property type="match status" value="1"/>
</dbReference>
<dbReference type="OrthoDB" id="9778690at2"/>
<dbReference type="InterPro" id="IPR036736">
    <property type="entry name" value="ACP-like_sf"/>
</dbReference>
<dbReference type="SMART" id="SM01294">
    <property type="entry name" value="PKS_PP_betabranch"/>
    <property type="match status" value="1"/>
</dbReference>
<dbReference type="Pfam" id="PF08240">
    <property type="entry name" value="ADH_N"/>
    <property type="match status" value="1"/>
</dbReference>
<dbReference type="SMART" id="SM00829">
    <property type="entry name" value="PKS_ER"/>
    <property type="match status" value="1"/>
</dbReference>
<keyword evidence="3" id="KW-0808">Transferase</keyword>
<dbReference type="InterPro" id="IPR014031">
    <property type="entry name" value="Ketoacyl_synth_C"/>
</dbReference>
<dbReference type="Pfam" id="PF02801">
    <property type="entry name" value="Ketoacyl-synt_C"/>
    <property type="match status" value="1"/>
</dbReference>
<dbReference type="Proteomes" id="UP000198415">
    <property type="component" value="Unassembled WGS sequence"/>
</dbReference>
<dbReference type="SUPFAM" id="SSF50129">
    <property type="entry name" value="GroES-like"/>
    <property type="match status" value="1"/>
</dbReference>
<dbReference type="InterPro" id="IPR016035">
    <property type="entry name" value="Acyl_Trfase/lysoPLipase"/>
</dbReference>
<dbReference type="InterPro" id="IPR049551">
    <property type="entry name" value="PKS_DH_C"/>
</dbReference>
<keyword evidence="10" id="KW-1185">Reference proteome</keyword>
<dbReference type="InterPro" id="IPR009081">
    <property type="entry name" value="PP-bd_ACP"/>
</dbReference>
<feature type="domain" description="Ketosynthase family 3 (KS3)" evidence="7">
    <location>
        <begin position="1270"/>
        <end position="1695"/>
    </location>
</feature>
<dbReference type="GO" id="GO:0031177">
    <property type="term" value="F:phosphopantetheine binding"/>
    <property type="evidence" value="ECO:0007669"/>
    <property type="project" value="InterPro"/>
</dbReference>
<dbReference type="SMART" id="SM00822">
    <property type="entry name" value="PKS_KR"/>
    <property type="match status" value="1"/>
</dbReference>
<dbReference type="InterPro" id="IPR055123">
    <property type="entry name" value="SpnB-like_Rossmann"/>
</dbReference>
<feature type="domain" description="Carrier" evidence="6">
    <location>
        <begin position="1175"/>
        <end position="1250"/>
    </location>
</feature>
<name>A0A239KL88_9ACTN</name>
<dbReference type="Gene3D" id="1.10.1200.10">
    <property type="entry name" value="ACP-like"/>
    <property type="match status" value="1"/>
</dbReference>
<dbReference type="Gene3D" id="3.40.50.720">
    <property type="entry name" value="NAD(P)-binding Rossmann-like Domain"/>
    <property type="match status" value="3"/>
</dbReference>
<feature type="active site" description="Proton acceptor; for dehydratase activity" evidence="5">
    <location>
        <position position="167"/>
    </location>
</feature>
<evidence type="ECO:0000313" key="9">
    <source>
        <dbReference type="EMBL" id="SNT18359.1"/>
    </source>
</evidence>
<dbReference type="Pfam" id="PF08659">
    <property type="entry name" value="KR"/>
    <property type="match status" value="1"/>
</dbReference>
<dbReference type="CDD" id="cd00833">
    <property type="entry name" value="PKS"/>
    <property type="match status" value="1"/>
</dbReference>
<dbReference type="InterPro" id="IPR013968">
    <property type="entry name" value="PKS_KR"/>
</dbReference>
<evidence type="ECO:0000256" key="1">
    <source>
        <dbReference type="ARBA" id="ARBA00022450"/>
    </source>
</evidence>
<dbReference type="InterPro" id="IPR014043">
    <property type="entry name" value="Acyl_transferase_dom"/>
</dbReference>
<dbReference type="InterPro" id="IPR020806">
    <property type="entry name" value="PKS_PP-bd"/>
</dbReference>
<dbReference type="Pfam" id="PF00698">
    <property type="entry name" value="Acyl_transf_1"/>
    <property type="match status" value="2"/>
</dbReference>
<keyword evidence="1" id="KW-0596">Phosphopantetheine</keyword>
<feature type="non-terminal residue" evidence="9">
    <location>
        <position position="1876"/>
    </location>
</feature>
<dbReference type="InterPro" id="IPR001227">
    <property type="entry name" value="Ac_transferase_dom_sf"/>
</dbReference>
<dbReference type="InterPro" id="IPR057326">
    <property type="entry name" value="KR_dom"/>
</dbReference>
<gene>
    <name evidence="9" type="ORF">SAMN06264365_1541</name>
</gene>
<dbReference type="SMART" id="SM00823">
    <property type="entry name" value="PKS_PP"/>
    <property type="match status" value="1"/>
</dbReference>
<dbReference type="Pfam" id="PF00550">
    <property type="entry name" value="PP-binding"/>
    <property type="match status" value="1"/>
</dbReference>
<dbReference type="InterPro" id="IPR049900">
    <property type="entry name" value="PKS_mFAS_DH"/>
</dbReference>
<dbReference type="PROSITE" id="PS00606">
    <property type="entry name" value="KS3_1"/>
    <property type="match status" value="1"/>
</dbReference>
<evidence type="ECO:0000256" key="5">
    <source>
        <dbReference type="PROSITE-ProRule" id="PRU01363"/>
    </source>
</evidence>
<dbReference type="Pfam" id="PF14765">
    <property type="entry name" value="PS-DH"/>
    <property type="match status" value="1"/>
</dbReference>
<dbReference type="InterPro" id="IPR018201">
    <property type="entry name" value="Ketoacyl_synth_AS"/>
</dbReference>
<dbReference type="Gene3D" id="3.40.366.10">
    <property type="entry name" value="Malonyl-Coenzyme A Acyl Carrier Protein, domain 2"/>
    <property type="match status" value="2"/>
</dbReference>
<dbReference type="Pfam" id="PF21089">
    <property type="entry name" value="PKS_DH_N"/>
    <property type="match status" value="1"/>
</dbReference>
<evidence type="ECO:0000259" key="8">
    <source>
        <dbReference type="PROSITE" id="PS52019"/>
    </source>
</evidence>
<dbReference type="PANTHER" id="PTHR43775">
    <property type="entry name" value="FATTY ACID SYNTHASE"/>
    <property type="match status" value="1"/>
</dbReference>
<dbReference type="Pfam" id="PF22953">
    <property type="entry name" value="SpnB_Rossmann"/>
    <property type="match status" value="1"/>
</dbReference>
<protein>
    <submittedName>
        <fullName evidence="9">Polyketide synthase 12</fullName>
    </submittedName>
</protein>
<dbReference type="InterPro" id="IPR006162">
    <property type="entry name" value="Ppantetheine_attach_site"/>
</dbReference>
<dbReference type="InterPro" id="IPR013154">
    <property type="entry name" value="ADH-like_N"/>
</dbReference>
<dbReference type="SMART" id="SM00826">
    <property type="entry name" value="PKS_DH"/>
    <property type="match status" value="1"/>
</dbReference>
<dbReference type="InterPro" id="IPR011032">
    <property type="entry name" value="GroES-like_sf"/>
</dbReference>
<dbReference type="FunFam" id="3.40.50.720:FF:000209">
    <property type="entry name" value="Polyketide synthase Pks12"/>
    <property type="match status" value="1"/>
</dbReference>
<dbReference type="GO" id="GO:0004312">
    <property type="term" value="F:fatty acid synthase activity"/>
    <property type="evidence" value="ECO:0007669"/>
    <property type="project" value="TreeGrafter"/>
</dbReference>
<evidence type="ECO:0000313" key="10">
    <source>
        <dbReference type="Proteomes" id="UP000198415"/>
    </source>
</evidence>
<dbReference type="InterPro" id="IPR020841">
    <property type="entry name" value="PKS_Beta-ketoAc_synthase_dom"/>
</dbReference>
<reference evidence="9 10" key="1">
    <citation type="submission" date="2017-06" db="EMBL/GenBank/DDBJ databases">
        <authorList>
            <person name="Kim H.J."/>
            <person name="Triplett B.A."/>
        </authorList>
    </citation>
    <scope>NUCLEOTIDE SEQUENCE [LARGE SCALE GENOMIC DNA]</scope>
    <source>
        <strain evidence="9 10">DSM 43151</strain>
    </source>
</reference>
<dbReference type="Gene3D" id="3.10.129.110">
    <property type="entry name" value="Polyketide synthase dehydratase"/>
    <property type="match status" value="1"/>
</dbReference>
<dbReference type="FunFam" id="1.10.1200.10:FF:000007">
    <property type="entry name" value="Probable polyketide synthase pks17"/>
    <property type="match status" value="1"/>
</dbReference>
<dbReference type="Pfam" id="PF13602">
    <property type="entry name" value="ADH_zinc_N_2"/>
    <property type="match status" value="1"/>
</dbReference>
<proteinExistence type="predicted"/>
<dbReference type="SUPFAM" id="SSF47336">
    <property type="entry name" value="ACP-like"/>
    <property type="match status" value="1"/>
</dbReference>
<dbReference type="InterPro" id="IPR014030">
    <property type="entry name" value="Ketoacyl_synth_N"/>
</dbReference>
<dbReference type="EMBL" id="FZNR01000054">
    <property type="protein sequence ID" value="SNT18359.1"/>
    <property type="molecule type" value="Genomic_DNA"/>
</dbReference>
<evidence type="ECO:0000256" key="4">
    <source>
        <dbReference type="ARBA" id="ARBA00023268"/>
    </source>
</evidence>
<feature type="region of interest" description="N-terminal hotdog fold" evidence="5">
    <location>
        <begin position="135"/>
        <end position="255"/>
    </location>
</feature>
<feature type="domain" description="PKS/mFAS DH" evidence="8">
    <location>
        <begin position="135"/>
        <end position="400"/>
    </location>
</feature>
<dbReference type="Pfam" id="PF16197">
    <property type="entry name" value="KAsynt_C_assoc"/>
    <property type="match status" value="1"/>
</dbReference>
<evidence type="ECO:0000259" key="6">
    <source>
        <dbReference type="PROSITE" id="PS50075"/>
    </source>
</evidence>
<dbReference type="InterPro" id="IPR032821">
    <property type="entry name" value="PKS_assoc"/>
</dbReference>
<dbReference type="SUPFAM" id="SSF52151">
    <property type="entry name" value="FabD/lysophospholipase-like"/>
    <property type="match status" value="2"/>
</dbReference>
<feature type="active site" description="Proton donor; for dehydratase activity" evidence="5">
    <location>
        <position position="325"/>
    </location>
</feature>
<keyword evidence="4" id="KW-0511">Multifunctional enzyme</keyword>
<dbReference type="GO" id="GO:0004315">
    <property type="term" value="F:3-oxoacyl-[acyl-carrier-protein] synthase activity"/>
    <property type="evidence" value="ECO:0007669"/>
    <property type="project" value="InterPro"/>
</dbReference>
<dbReference type="PANTHER" id="PTHR43775:SF51">
    <property type="entry name" value="INACTIVE PHENOLPHTHIOCEROL SYNTHESIS POLYKETIDE SYNTHASE TYPE I PKS1-RELATED"/>
    <property type="match status" value="1"/>
</dbReference>
<evidence type="ECO:0000256" key="3">
    <source>
        <dbReference type="ARBA" id="ARBA00022679"/>
    </source>
</evidence>
<dbReference type="PROSITE" id="PS52004">
    <property type="entry name" value="KS3_2"/>
    <property type="match status" value="1"/>
</dbReference>
<dbReference type="FunFam" id="3.90.180.10:FF:000032">
    <property type="entry name" value="Probable polyketide synthase pks1"/>
    <property type="match status" value="1"/>
</dbReference>
<dbReference type="SMART" id="SM00825">
    <property type="entry name" value="PKS_KS"/>
    <property type="match status" value="1"/>
</dbReference>
<dbReference type="PROSITE" id="PS52019">
    <property type="entry name" value="PKS_MFAS_DH"/>
    <property type="match status" value="1"/>
</dbReference>
<dbReference type="Pfam" id="PF00109">
    <property type="entry name" value="ketoacyl-synt"/>
    <property type="match status" value="1"/>
</dbReference>
<evidence type="ECO:0000256" key="2">
    <source>
        <dbReference type="ARBA" id="ARBA00022553"/>
    </source>
</evidence>
<organism evidence="9 10">
    <name type="scientific">Actinoplanes regularis</name>
    <dbReference type="NCBI Taxonomy" id="52697"/>
    <lineage>
        <taxon>Bacteria</taxon>
        <taxon>Bacillati</taxon>
        <taxon>Actinomycetota</taxon>
        <taxon>Actinomycetes</taxon>
        <taxon>Micromonosporales</taxon>
        <taxon>Micromonosporaceae</taxon>
        <taxon>Actinoplanes</taxon>
    </lineage>
</organism>
<dbReference type="Gene3D" id="3.90.180.10">
    <property type="entry name" value="Medium-chain alcohol dehydrogenases, catalytic domain"/>
    <property type="match status" value="1"/>
</dbReference>
<dbReference type="Gene3D" id="3.30.70.3290">
    <property type="match status" value="2"/>
</dbReference>
<dbReference type="InterPro" id="IPR050091">
    <property type="entry name" value="PKS_NRPS_Biosynth_Enz"/>
</dbReference>
<dbReference type="GO" id="GO:0016491">
    <property type="term" value="F:oxidoreductase activity"/>
    <property type="evidence" value="ECO:0007669"/>
    <property type="project" value="InterPro"/>
</dbReference>
<dbReference type="PROSITE" id="PS50075">
    <property type="entry name" value="CARRIER"/>
    <property type="match status" value="1"/>
</dbReference>
<accession>A0A239KL88</accession>
<dbReference type="InterPro" id="IPR020843">
    <property type="entry name" value="ER"/>
</dbReference>
<dbReference type="InterPro" id="IPR016039">
    <property type="entry name" value="Thiolase-like"/>
</dbReference>
<dbReference type="InterPro" id="IPR049552">
    <property type="entry name" value="PKS_DH_N"/>
</dbReference>
<dbReference type="InterPro" id="IPR042104">
    <property type="entry name" value="PKS_dehydratase_sf"/>
</dbReference>
<dbReference type="GO" id="GO:0006633">
    <property type="term" value="P:fatty acid biosynthetic process"/>
    <property type="evidence" value="ECO:0007669"/>
    <property type="project" value="InterPro"/>
</dbReference>
<dbReference type="PROSITE" id="PS00012">
    <property type="entry name" value="PHOSPHOPANTETHEINE"/>
    <property type="match status" value="1"/>
</dbReference>
<dbReference type="SUPFAM" id="SSF53901">
    <property type="entry name" value="Thiolase-like"/>
    <property type="match status" value="1"/>
</dbReference>
<dbReference type="InterPro" id="IPR020807">
    <property type="entry name" value="PKS_DH"/>
</dbReference>
<feature type="non-terminal residue" evidence="9">
    <location>
        <position position="1"/>
    </location>
</feature>
<dbReference type="CDD" id="cd05195">
    <property type="entry name" value="enoyl_red"/>
    <property type="match status" value="1"/>
</dbReference>